<organism evidence="2 3">
    <name type="scientific">Vanrija albida</name>
    <dbReference type="NCBI Taxonomy" id="181172"/>
    <lineage>
        <taxon>Eukaryota</taxon>
        <taxon>Fungi</taxon>
        <taxon>Dikarya</taxon>
        <taxon>Basidiomycota</taxon>
        <taxon>Agaricomycotina</taxon>
        <taxon>Tremellomycetes</taxon>
        <taxon>Trichosporonales</taxon>
        <taxon>Trichosporonaceae</taxon>
        <taxon>Vanrija</taxon>
    </lineage>
</organism>
<dbReference type="Proteomes" id="UP001565368">
    <property type="component" value="Unassembled WGS sequence"/>
</dbReference>
<feature type="compositionally biased region" description="Low complexity" evidence="1">
    <location>
        <begin position="650"/>
        <end position="659"/>
    </location>
</feature>
<feature type="region of interest" description="Disordered" evidence="1">
    <location>
        <begin position="221"/>
        <end position="276"/>
    </location>
</feature>
<feature type="region of interest" description="Disordered" evidence="1">
    <location>
        <begin position="393"/>
        <end position="500"/>
    </location>
</feature>
<feature type="compositionally biased region" description="Low complexity" evidence="1">
    <location>
        <begin position="454"/>
        <end position="467"/>
    </location>
</feature>
<feature type="region of interest" description="Disordered" evidence="1">
    <location>
        <begin position="577"/>
        <end position="671"/>
    </location>
</feature>
<evidence type="ECO:0000256" key="1">
    <source>
        <dbReference type="SAM" id="MobiDB-lite"/>
    </source>
</evidence>
<dbReference type="PANTHER" id="PTHR31531">
    <property type="entry name" value="E3 UBIQUITIN-PROTEIN LIGASE E3D FAMILY MEMBER"/>
    <property type="match status" value="1"/>
</dbReference>
<feature type="compositionally biased region" description="Basic and acidic residues" evidence="1">
    <location>
        <begin position="393"/>
        <end position="409"/>
    </location>
</feature>
<feature type="compositionally biased region" description="Acidic residues" evidence="1">
    <location>
        <begin position="53"/>
        <end position="63"/>
    </location>
</feature>
<evidence type="ECO:0000313" key="3">
    <source>
        <dbReference type="Proteomes" id="UP001565368"/>
    </source>
</evidence>
<evidence type="ECO:0000313" key="2">
    <source>
        <dbReference type="EMBL" id="KAL1409530.1"/>
    </source>
</evidence>
<comment type="caution">
    <text evidence="2">The sequence shown here is derived from an EMBL/GenBank/DDBJ whole genome shotgun (WGS) entry which is preliminary data.</text>
</comment>
<keyword evidence="3" id="KW-1185">Reference proteome</keyword>
<dbReference type="InterPro" id="IPR019193">
    <property type="entry name" value="UBQ-conj_enz_E2-bd_prot"/>
</dbReference>
<dbReference type="Pfam" id="PF09814">
    <property type="entry name" value="HECT_2"/>
    <property type="match status" value="1"/>
</dbReference>
<gene>
    <name evidence="2" type="ORF">Q8F55_003514</name>
</gene>
<feature type="compositionally biased region" description="Acidic residues" evidence="1">
    <location>
        <begin position="21"/>
        <end position="31"/>
    </location>
</feature>
<feature type="compositionally biased region" description="Basic and acidic residues" evidence="1">
    <location>
        <begin position="263"/>
        <end position="276"/>
    </location>
</feature>
<reference evidence="2 3" key="1">
    <citation type="submission" date="2023-08" db="EMBL/GenBank/DDBJ databases">
        <title>Annotated Genome Sequence of Vanrija albida AlHP1.</title>
        <authorList>
            <person name="Herzog R."/>
        </authorList>
    </citation>
    <scope>NUCLEOTIDE SEQUENCE [LARGE SCALE GENOMIC DNA]</scope>
    <source>
        <strain evidence="2 3">AlHP1</strain>
    </source>
</reference>
<dbReference type="RefSeq" id="XP_069209474.1">
    <property type="nucleotide sequence ID" value="XM_069352056.1"/>
</dbReference>
<dbReference type="GeneID" id="95984557"/>
<sequence length="1121" mass="123588">MALVLQQPLYKPPPSLHSVLEEAEADDDEDEVHALPPPPSPFPQGFQTLQALSDDEGEGEGDQTTETTTDASDFGLLQASPEIELDLVGLQRACVDALEALLPHSTAESIHEDDRRLAAALSELLEASYEFEAFHAEDAILSPTHSCDTSFVSESPFTALVKVLLAVQIAADARPRSAAPVPDEQVTTPEAVALAREDVAWGRLQSLSQAIIALVQEREPPTPTAQSVNLPPGYTTDLSSEAGESESLPSYHGHQGEAARSSGSHDENYKVDDKAKVDLKSGDETVRARHSRATIGVLNDIDTVTNAIERLQTVAPQMQNQRVELRSGTMAKRIKHSPMTSEADPVAAEYVKMRELEDIWDKIERTHGPGKSRGGDDQRVDANAWAARQNARRDTLLKRLSNSHEKRLSNQEMTLRTGKERRNSVRQGVLEKSRDGRLSDQEAPPPTPKSAKFSTRSASIRSPSIRSRLTDERRSIRSAQVFDTDTTDTEDDKDDVEYEDDDFDEEAVFADYSFPRTPRSKHLSQHEMEEEVMEQVLERMPSRLSRQDCPPPTPMSFQDKQHGFYEALAASSRVGRLHNQDTLPPSPRSPARSTFGLGTPRSPARSTFAATGTPRSPARSTFGDSPQFTERPAFSRRSSLAPTIKEPHSRSTSSTTIRSPAPNTSNPSGIRKISQIVKRGSMALSLRQRADPQPTHHEFDAADVGYIIEHQEALRIVVVMIYGINLDSAPYLQLEVTSANDALLTCKRDASLRVAISLPTAVVQGQVVPIVKAGDVYFEAKLAAMPTQLLTLSLNTTIAHPLAAPNLRSLAPRSLCCTSCDREIARFPTSVNFKDLPSEHWAEMLEVWMCHADPAFTAHLARHHKDGFWPSDGTVLVGGSYLLVASEHIVDDTLSVTESTEPDDWHIVACPCGEVLGKERPKNGRPGEGTVRLSKWAIALLRGKGAGEVEPVRFPVSTFVVSDMLELAQAHAAHRFIISDEETGDRRLAVWLFNPSIRVSYRRPANSFPLSPSHHGPSKARNKLRRFSNSSKAPRKMSAEGLPFGRAFRAAKIMYKVLEPFSPDEPYEHLPGFGPLGQVEQLRYSRKVCVTLIEGLRASSSLYPEPRRTMGSFDIGFLERA</sequence>
<feature type="compositionally biased region" description="Acidic residues" evidence="1">
    <location>
        <begin position="485"/>
        <end position="500"/>
    </location>
</feature>
<dbReference type="EMBL" id="JBBXJM010000003">
    <property type="protein sequence ID" value="KAL1409530.1"/>
    <property type="molecule type" value="Genomic_DNA"/>
</dbReference>
<feature type="region of interest" description="Disordered" evidence="1">
    <location>
        <begin position="1008"/>
        <end position="1038"/>
    </location>
</feature>
<evidence type="ECO:0008006" key="4">
    <source>
        <dbReference type="Google" id="ProtNLM"/>
    </source>
</evidence>
<name>A0ABR3Q450_9TREE</name>
<feature type="compositionally biased region" description="Basic and acidic residues" evidence="1">
    <location>
        <begin position="417"/>
        <end position="440"/>
    </location>
</feature>
<feature type="region of interest" description="Disordered" evidence="1">
    <location>
        <begin position="1"/>
        <end position="74"/>
    </location>
</feature>
<proteinExistence type="predicted"/>
<dbReference type="PANTHER" id="PTHR31531:SF2">
    <property type="entry name" value="E3 UBIQUITIN-PROTEIN LIGASE E3D"/>
    <property type="match status" value="1"/>
</dbReference>
<feature type="compositionally biased region" description="Polar residues" evidence="1">
    <location>
        <begin position="604"/>
        <end position="628"/>
    </location>
</feature>
<protein>
    <recommendedName>
        <fullName evidence="4">HECT domain-containing protein</fullName>
    </recommendedName>
</protein>
<feature type="compositionally biased region" description="Basic residues" evidence="1">
    <location>
        <begin position="1016"/>
        <end position="1026"/>
    </location>
</feature>
<accession>A0ABR3Q450</accession>